<keyword evidence="3 7" id="KW-0732">Signal</keyword>
<feature type="chain" id="PRO_5014621202" description="non-specific serine/threonine protein kinase" evidence="7">
    <location>
        <begin position="22"/>
        <end position="222"/>
    </location>
</feature>
<organism evidence="10">
    <name type="scientific">Fagus sylvatica</name>
    <name type="common">Beechnut</name>
    <dbReference type="NCBI Taxonomy" id="28930"/>
    <lineage>
        <taxon>Eukaryota</taxon>
        <taxon>Viridiplantae</taxon>
        <taxon>Streptophyta</taxon>
        <taxon>Embryophyta</taxon>
        <taxon>Tracheophyta</taxon>
        <taxon>Spermatophyta</taxon>
        <taxon>Magnoliopsida</taxon>
        <taxon>eudicotyledons</taxon>
        <taxon>Gunneridae</taxon>
        <taxon>Pentapetalae</taxon>
        <taxon>rosids</taxon>
        <taxon>fabids</taxon>
        <taxon>Fagales</taxon>
        <taxon>Fagaceae</taxon>
        <taxon>Fagus</taxon>
    </lineage>
</organism>
<sequence length="222" mass="25126">MHPLIHSSSLLLFMIIGFVVGDENTSITYPFWKDGQNLDCSGRGFELKCADNNSVVEIMSQQYLVLRLNLDKILTVVRKDIVDDGCPHKLVNTILNSTLFDYSPATSENLTFLYNCTSGFPPWVATGSACKNGFYLEQRDSKDHEKINQIRSCRSRVEIPAPRSVYEGRNYPDGLKAALKKGFDLKYKDDMGCIRSPHECVYSWTTEKFDCLCPSKGTHLFS</sequence>
<dbReference type="InterPro" id="IPR025287">
    <property type="entry name" value="WAK_GUB"/>
</dbReference>
<evidence type="ECO:0000256" key="3">
    <source>
        <dbReference type="ARBA" id="ARBA00022729"/>
    </source>
</evidence>
<dbReference type="PANTHER" id="PTHR33138:SF75">
    <property type="entry name" value="WALL-ASSOCIATED RECEPTOR KINASE GALACTURONAN-BINDING DOMAIN-CONTAINING PROTEIN"/>
    <property type="match status" value="1"/>
</dbReference>
<dbReference type="Pfam" id="PF13947">
    <property type="entry name" value="GUB_WAK_bind"/>
    <property type="match status" value="1"/>
</dbReference>
<gene>
    <name evidence="10" type="ORF">FSB_LOCUS15818</name>
</gene>
<dbReference type="AlphaFoldDB" id="A0A2N9FAM6"/>
<comment type="catalytic activity">
    <reaction evidence="6">
        <text>L-seryl-[protein] + ATP = O-phospho-L-seryl-[protein] + ADP + H(+)</text>
        <dbReference type="Rhea" id="RHEA:17989"/>
        <dbReference type="Rhea" id="RHEA-COMP:9863"/>
        <dbReference type="Rhea" id="RHEA-COMP:11604"/>
        <dbReference type="ChEBI" id="CHEBI:15378"/>
        <dbReference type="ChEBI" id="CHEBI:29999"/>
        <dbReference type="ChEBI" id="CHEBI:30616"/>
        <dbReference type="ChEBI" id="CHEBI:83421"/>
        <dbReference type="ChEBI" id="CHEBI:456216"/>
        <dbReference type="EC" id="2.7.11.1"/>
    </reaction>
</comment>
<evidence type="ECO:0000256" key="4">
    <source>
        <dbReference type="ARBA" id="ARBA00023180"/>
    </source>
</evidence>
<keyword evidence="4" id="KW-0325">Glycoprotein</keyword>
<feature type="domain" description="Wall-associated receptor kinase galacturonan-binding" evidence="8">
    <location>
        <begin position="24"/>
        <end position="77"/>
    </location>
</feature>
<evidence type="ECO:0000259" key="9">
    <source>
        <dbReference type="Pfam" id="PF14380"/>
    </source>
</evidence>
<evidence type="ECO:0000256" key="5">
    <source>
        <dbReference type="ARBA" id="ARBA00047899"/>
    </source>
</evidence>
<dbReference type="Pfam" id="PF14380">
    <property type="entry name" value="WAK_assoc"/>
    <property type="match status" value="1"/>
</dbReference>
<dbReference type="EC" id="2.7.11.1" evidence="2"/>
<feature type="domain" description="Wall-associated receptor kinase C-terminal" evidence="9">
    <location>
        <begin position="137"/>
        <end position="215"/>
    </location>
</feature>
<dbReference type="GO" id="GO:0030247">
    <property type="term" value="F:polysaccharide binding"/>
    <property type="evidence" value="ECO:0007669"/>
    <property type="project" value="InterPro"/>
</dbReference>
<feature type="signal peptide" evidence="7">
    <location>
        <begin position="1"/>
        <end position="21"/>
    </location>
</feature>
<dbReference type="PANTHER" id="PTHR33138">
    <property type="entry name" value="OS01G0690200 PROTEIN"/>
    <property type="match status" value="1"/>
</dbReference>
<dbReference type="EMBL" id="OIVN01000958">
    <property type="protein sequence ID" value="SPC87936.1"/>
    <property type="molecule type" value="Genomic_DNA"/>
</dbReference>
<dbReference type="GO" id="GO:0016020">
    <property type="term" value="C:membrane"/>
    <property type="evidence" value="ECO:0007669"/>
    <property type="project" value="UniProtKB-SubCell"/>
</dbReference>
<evidence type="ECO:0000256" key="7">
    <source>
        <dbReference type="SAM" id="SignalP"/>
    </source>
</evidence>
<evidence type="ECO:0000259" key="8">
    <source>
        <dbReference type="Pfam" id="PF13947"/>
    </source>
</evidence>
<comment type="subcellular location">
    <subcellularLocation>
        <location evidence="1">Membrane</location>
        <topology evidence="1">Single-pass membrane protein</topology>
    </subcellularLocation>
</comment>
<comment type="catalytic activity">
    <reaction evidence="5">
        <text>L-threonyl-[protein] + ATP = O-phospho-L-threonyl-[protein] + ADP + H(+)</text>
        <dbReference type="Rhea" id="RHEA:46608"/>
        <dbReference type="Rhea" id="RHEA-COMP:11060"/>
        <dbReference type="Rhea" id="RHEA-COMP:11605"/>
        <dbReference type="ChEBI" id="CHEBI:15378"/>
        <dbReference type="ChEBI" id="CHEBI:30013"/>
        <dbReference type="ChEBI" id="CHEBI:30616"/>
        <dbReference type="ChEBI" id="CHEBI:61977"/>
        <dbReference type="ChEBI" id="CHEBI:456216"/>
        <dbReference type="EC" id="2.7.11.1"/>
    </reaction>
</comment>
<reference evidence="10" key="1">
    <citation type="submission" date="2018-02" db="EMBL/GenBank/DDBJ databases">
        <authorList>
            <person name="Cohen D.B."/>
            <person name="Kent A.D."/>
        </authorList>
    </citation>
    <scope>NUCLEOTIDE SEQUENCE</scope>
</reference>
<protein>
    <recommendedName>
        <fullName evidence="2">non-specific serine/threonine protein kinase</fullName>
        <ecNumber evidence="2">2.7.11.1</ecNumber>
    </recommendedName>
</protein>
<proteinExistence type="predicted"/>
<dbReference type="InterPro" id="IPR032872">
    <property type="entry name" value="WAK_assoc_C"/>
</dbReference>
<evidence type="ECO:0000313" key="10">
    <source>
        <dbReference type="EMBL" id="SPC87936.1"/>
    </source>
</evidence>
<dbReference type="GO" id="GO:0004674">
    <property type="term" value="F:protein serine/threonine kinase activity"/>
    <property type="evidence" value="ECO:0007669"/>
    <property type="project" value="UniProtKB-EC"/>
</dbReference>
<evidence type="ECO:0000256" key="6">
    <source>
        <dbReference type="ARBA" id="ARBA00048679"/>
    </source>
</evidence>
<accession>A0A2N9FAM6</accession>
<name>A0A2N9FAM6_FAGSY</name>
<evidence type="ECO:0000256" key="1">
    <source>
        <dbReference type="ARBA" id="ARBA00004167"/>
    </source>
</evidence>
<evidence type="ECO:0000256" key="2">
    <source>
        <dbReference type="ARBA" id="ARBA00012513"/>
    </source>
</evidence>